<keyword evidence="1" id="KW-0233">DNA recombination</keyword>
<dbReference type="AlphaFoldDB" id="A0A6G0Y1A0"/>
<dbReference type="EMBL" id="VUJU01006851">
    <property type="protein sequence ID" value="KAF0747432.1"/>
    <property type="molecule type" value="Genomic_DNA"/>
</dbReference>
<dbReference type="GO" id="GO:0043139">
    <property type="term" value="F:5'-3' DNA helicase activity"/>
    <property type="evidence" value="ECO:0007669"/>
    <property type="project" value="UniProtKB-EC"/>
</dbReference>
<dbReference type="InterPro" id="IPR010285">
    <property type="entry name" value="DNA_helicase_pif1-like_DEAD"/>
</dbReference>
<proteinExistence type="inferred from homology"/>
<comment type="catalytic activity">
    <reaction evidence="1">
        <text>ATP + H2O = ADP + phosphate + H(+)</text>
        <dbReference type="Rhea" id="RHEA:13065"/>
        <dbReference type="ChEBI" id="CHEBI:15377"/>
        <dbReference type="ChEBI" id="CHEBI:15378"/>
        <dbReference type="ChEBI" id="CHEBI:30616"/>
        <dbReference type="ChEBI" id="CHEBI:43474"/>
        <dbReference type="ChEBI" id="CHEBI:456216"/>
        <dbReference type="EC" id="5.6.2.3"/>
    </reaction>
</comment>
<dbReference type="InterPro" id="IPR027417">
    <property type="entry name" value="P-loop_NTPase"/>
</dbReference>
<keyword evidence="1" id="KW-0547">Nucleotide-binding</keyword>
<evidence type="ECO:0000313" key="4">
    <source>
        <dbReference type="Proteomes" id="UP000478052"/>
    </source>
</evidence>
<dbReference type="Pfam" id="PF05970">
    <property type="entry name" value="PIF1"/>
    <property type="match status" value="1"/>
</dbReference>
<comment type="caution">
    <text evidence="3">The sequence shown here is derived from an EMBL/GenBank/DDBJ whole genome shotgun (WGS) entry which is preliminary data.</text>
</comment>
<keyword evidence="1" id="KW-0378">Hydrolase</keyword>
<dbReference type="GO" id="GO:0006281">
    <property type="term" value="P:DNA repair"/>
    <property type="evidence" value="ECO:0007669"/>
    <property type="project" value="UniProtKB-KW"/>
</dbReference>
<keyword evidence="1" id="KW-0227">DNA damage</keyword>
<keyword evidence="4" id="KW-1185">Reference proteome</keyword>
<dbReference type="GO" id="GO:0005524">
    <property type="term" value="F:ATP binding"/>
    <property type="evidence" value="ECO:0007669"/>
    <property type="project" value="UniProtKB-KW"/>
</dbReference>
<evidence type="ECO:0000259" key="2">
    <source>
        <dbReference type="Pfam" id="PF05970"/>
    </source>
</evidence>
<evidence type="ECO:0000256" key="1">
    <source>
        <dbReference type="RuleBase" id="RU363044"/>
    </source>
</evidence>
<keyword evidence="1" id="KW-0067">ATP-binding</keyword>
<sequence length="78" mass="9094">MQFRSFFIYVRAIIIDKVTITPAEMLYWIDDRLRQITGIENSFGGKDIFFIGDLRQLPLIRATPTYQQQKSILPGPMV</sequence>
<dbReference type="GO" id="GO:0006310">
    <property type="term" value="P:DNA recombination"/>
    <property type="evidence" value="ECO:0007669"/>
    <property type="project" value="UniProtKB-KW"/>
</dbReference>
<comment type="cofactor">
    <cofactor evidence="1">
        <name>Mg(2+)</name>
        <dbReference type="ChEBI" id="CHEBI:18420"/>
    </cofactor>
</comment>
<name>A0A6G0Y1A0_APHCR</name>
<keyword evidence="1" id="KW-0234">DNA repair</keyword>
<gene>
    <name evidence="3" type="ORF">FWK35_00017963</name>
</gene>
<accession>A0A6G0Y1A0</accession>
<comment type="similarity">
    <text evidence="1">Belongs to the helicase family.</text>
</comment>
<dbReference type="GO" id="GO:0000723">
    <property type="term" value="P:telomere maintenance"/>
    <property type="evidence" value="ECO:0007669"/>
    <property type="project" value="InterPro"/>
</dbReference>
<feature type="domain" description="DNA helicase Pif1-like DEAD-box helicase" evidence="2">
    <location>
        <begin position="9"/>
        <end position="63"/>
    </location>
</feature>
<evidence type="ECO:0000313" key="3">
    <source>
        <dbReference type="EMBL" id="KAF0747432.1"/>
    </source>
</evidence>
<dbReference type="OrthoDB" id="6630502at2759"/>
<protein>
    <recommendedName>
        <fullName evidence="1">ATP-dependent DNA helicase</fullName>
        <ecNumber evidence="1">5.6.2.3</ecNumber>
    </recommendedName>
</protein>
<keyword evidence="1 3" id="KW-0347">Helicase</keyword>
<reference evidence="3 4" key="1">
    <citation type="submission" date="2019-08" db="EMBL/GenBank/DDBJ databases">
        <title>Whole genome of Aphis craccivora.</title>
        <authorList>
            <person name="Voronova N.V."/>
            <person name="Shulinski R.S."/>
            <person name="Bandarenka Y.V."/>
            <person name="Zhorov D.G."/>
            <person name="Warner D."/>
        </authorList>
    </citation>
    <scope>NUCLEOTIDE SEQUENCE [LARGE SCALE GENOMIC DNA]</scope>
    <source>
        <strain evidence="3">180601</strain>
        <tissue evidence="3">Whole Body</tissue>
    </source>
</reference>
<dbReference type="Gene3D" id="3.40.50.300">
    <property type="entry name" value="P-loop containing nucleotide triphosphate hydrolases"/>
    <property type="match status" value="1"/>
</dbReference>
<dbReference type="EC" id="5.6.2.3" evidence="1"/>
<dbReference type="Proteomes" id="UP000478052">
    <property type="component" value="Unassembled WGS sequence"/>
</dbReference>
<organism evidence="3 4">
    <name type="scientific">Aphis craccivora</name>
    <name type="common">Cowpea aphid</name>
    <dbReference type="NCBI Taxonomy" id="307492"/>
    <lineage>
        <taxon>Eukaryota</taxon>
        <taxon>Metazoa</taxon>
        <taxon>Ecdysozoa</taxon>
        <taxon>Arthropoda</taxon>
        <taxon>Hexapoda</taxon>
        <taxon>Insecta</taxon>
        <taxon>Pterygota</taxon>
        <taxon>Neoptera</taxon>
        <taxon>Paraneoptera</taxon>
        <taxon>Hemiptera</taxon>
        <taxon>Sternorrhyncha</taxon>
        <taxon>Aphidomorpha</taxon>
        <taxon>Aphidoidea</taxon>
        <taxon>Aphididae</taxon>
        <taxon>Aphidini</taxon>
        <taxon>Aphis</taxon>
        <taxon>Aphis</taxon>
    </lineage>
</organism>
<dbReference type="GO" id="GO:0016787">
    <property type="term" value="F:hydrolase activity"/>
    <property type="evidence" value="ECO:0007669"/>
    <property type="project" value="UniProtKB-KW"/>
</dbReference>